<evidence type="ECO:0000256" key="8">
    <source>
        <dbReference type="ARBA" id="ARBA00022882"/>
    </source>
</evidence>
<evidence type="ECO:0000256" key="5">
    <source>
        <dbReference type="ARBA" id="ARBA00022673"/>
    </source>
</evidence>
<evidence type="ECO:0000256" key="18">
    <source>
        <dbReference type="SAM" id="Phobius"/>
    </source>
</evidence>
<feature type="transmembrane region" description="Helical" evidence="18">
    <location>
        <begin position="1579"/>
        <end position="1597"/>
    </location>
</feature>
<feature type="coiled-coil region" evidence="16">
    <location>
        <begin position="1130"/>
        <end position="1157"/>
    </location>
</feature>
<evidence type="ECO:0000256" key="12">
    <source>
        <dbReference type="ARBA" id="ARBA00023180"/>
    </source>
</evidence>
<feature type="region of interest" description="Disordered" evidence="17">
    <location>
        <begin position="174"/>
        <end position="201"/>
    </location>
</feature>
<evidence type="ECO:0000256" key="4">
    <source>
        <dbReference type="ARBA" id="ARBA00022568"/>
    </source>
</evidence>
<evidence type="ECO:0000256" key="1">
    <source>
        <dbReference type="ARBA" id="ARBA00004651"/>
    </source>
</evidence>
<accession>A0A4Y7S8V2</accession>
<dbReference type="SUPFAM" id="SSF81324">
    <property type="entry name" value="Voltage-gated potassium channels"/>
    <property type="match status" value="4"/>
</dbReference>
<protein>
    <recommendedName>
        <fullName evidence="15">Calcium-channel protein CCH1</fullName>
    </recommendedName>
</protein>
<feature type="transmembrane region" description="Helical" evidence="18">
    <location>
        <begin position="963"/>
        <end position="987"/>
    </location>
</feature>
<evidence type="ECO:0000313" key="21">
    <source>
        <dbReference type="Proteomes" id="UP000298030"/>
    </source>
</evidence>
<feature type="compositionally biased region" description="Polar residues" evidence="17">
    <location>
        <begin position="102"/>
        <end position="118"/>
    </location>
</feature>
<keyword evidence="6 18" id="KW-0812">Transmembrane</keyword>
<reference evidence="20 21" key="1">
    <citation type="journal article" date="2019" name="Nat. Ecol. Evol.">
        <title>Megaphylogeny resolves global patterns of mushroom evolution.</title>
        <authorList>
            <person name="Varga T."/>
            <person name="Krizsan K."/>
            <person name="Foldi C."/>
            <person name="Dima B."/>
            <person name="Sanchez-Garcia M."/>
            <person name="Sanchez-Ramirez S."/>
            <person name="Szollosi G.J."/>
            <person name="Szarkandi J.G."/>
            <person name="Papp V."/>
            <person name="Albert L."/>
            <person name="Andreopoulos W."/>
            <person name="Angelini C."/>
            <person name="Antonin V."/>
            <person name="Barry K.W."/>
            <person name="Bougher N.L."/>
            <person name="Buchanan P."/>
            <person name="Buyck B."/>
            <person name="Bense V."/>
            <person name="Catcheside P."/>
            <person name="Chovatia M."/>
            <person name="Cooper J."/>
            <person name="Damon W."/>
            <person name="Desjardin D."/>
            <person name="Finy P."/>
            <person name="Geml J."/>
            <person name="Haridas S."/>
            <person name="Hughes K."/>
            <person name="Justo A."/>
            <person name="Karasinski D."/>
            <person name="Kautmanova I."/>
            <person name="Kiss B."/>
            <person name="Kocsube S."/>
            <person name="Kotiranta H."/>
            <person name="LaButti K.M."/>
            <person name="Lechner B.E."/>
            <person name="Liimatainen K."/>
            <person name="Lipzen A."/>
            <person name="Lukacs Z."/>
            <person name="Mihaltcheva S."/>
            <person name="Morgado L.N."/>
            <person name="Niskanen T."/>
            <person name="Noordeloos M.E."/>
            <person name="Ohm R.A."/>
            <person name="Ortiz-Santana B."/>
            <person name="Ovrebo C."/>
            <person name="Racz N."/>
            <person name="Riley R."/>
            <person name="Savchenko A."/>
            <person name="Shiryaev A."/>
            <person name="Soop K."/>
            <person name="Spirin V."/>
            <person name="Szebenyi C."/>
            <person name="Tomsovsky M."/>
            <person name="Tulloss R.E."/>
            <person name="Uehling J."/>
            <person name="Grigoriev I.V."/>
            <person name="Vagvolgyi C."/>
            <person name="Papp T."/>
            <person name="Martin F.M."/>
            <person name="Miettinen O."/>
            <person name="Hibbett D.S."/>
            <person name="Nagy L.G."/>
        </authorList>
    </citation>
    <scope>NUCLEOTIDE SEQUENCE [LARGE SCALE GENOMIC DNA]</scope>
    <source>
        <strain evidence="20 21">FP101781</strain>
    </source>
</reference>
<feature type="domain" description="Ion transport" evidence="19">
    <location>
        <begin position="1546"/>
        <end position="1791"/>
    </location>
</feature>
<feature type="region of interest" description="Disordered" evidence="17">
    <location>
        <begin position="2061"/>
        <end position="2087"/>
    </location>
</feature>
<feature type="domain" description="Ion transport" evidence="19">
    <location>
        <begin position="791"/>
        <end position="998"/>
    </location>
</feature>
<keyword evidence="5" id="KW-0107">Calcium channel</keyword>
<dbReference type="Pfam" id="PF00520">
    <property type="entry name" value="Ion_trans"/>
    <property type="match status" value="4"/>
</dbReference>
<keyword evidence="16" id="KW-0175">Coiled coil</keyword>
<dbReference type="EMBL" id="QPFP01000295">
    <property type="protein sequence ID" value="TEB17866.1"/>
    <property type="molecule type" value="Genomic_DNA"/>
</dbReference>
<dbReference type="InterPro" id="IPR027359">
    <property type="entry name" value="Volt_channel_dom_sf"/>
</dbReference>
<dbReference type="GO" id="GO:0098703">
    <property type="term" value="P:calcium ion import across plasma membrane"/>
    <property type="evidence" value="ECO:0007669"/>
    <property type="project" value="TreeGrafter"/>
</dbReference>
<comment type="subcellular location">
    <subcellularLocation>
        <location evidence="1">Cell membrane</location>
        <topology evidence="1">Multi-pass membrane protein</topology>
    </subcellularLocation>
</comment>
<keyword evidence="10" id="KW-0406">Ion transport</keyword>
<feature type="transmembrane region" description="Helical" evidence="18">
    <location>
        <begin position="341"/>
        <end position="365"/>
    </location>
</feature>
<evidence type="ECO:0000256" key="14">
    <source>
        <dbReference type="ARBA" id="ARBA00061395"/>
    </source>
</evidence>
<dbReference type="Gene3D" id="1.20.120.350">
    <property type="entry name" value="Voltage-gated potassium channels. Chain C"/>
    <property type="match status" value="4"/>
</dbReference>
<dbReference type="STRING" id="71717.A0A4Y7S8V2"/>
<evidence type="ECO:0000256" key="6">
    <source>
        <dbReference type="ARBA" id="ARBA00022692"/>
    </source>
</evidence>
<evidence type="ECO:0000259" key="19">
    <source>
        <dbReference type="Pfam" id="PF00520"/>
    </source>
</evidence>
<evidence type="ECO:0000256" key="13">
    <source>
        <dbReference type="ARBA" id="ARBA00023303"/>
    </source>
</evidence>
<keyword evidence="12" id="KW-0325">Glycoprotein</keyword>
<dbReference type="InterPro" id="IPR005821">
    <property type="entry name" value="Ion_trans_dom"/>
</dbReference>
<evidence type="ECO:0000256" key="7">
    <source>
        <dbReference type="ARBA" id="ARBA00022837"/>
    </source>
</evidence>
<dbReference type="Proteomes" id="UP000298030">
    <property type="component" value="Unassembled WGS sequence"/>
</dbReference>
<comment type="caution">
    <text evidence="20">The sequence shown here is derived from an EMBL/GenBank/DDBJ whole genome shotgun (WGS) entry which is preliminary data.</text>
</comment>
<gene>
    <name evidence="20" type="ORF">FA13DRAFT_1746603</name>
</gene>
<keyword evidence="4" id="KW-0109">Calcium transport</keyword>
<evidence type="ECO:0000256" key="16">
    <source>
        <dbReference type="SAM" id="Coils"/>
    </source>
</evidence>
<comment type="similarity">
    <text evidence="14">Belongs to the calcium channel alpha-1 subunit (TC 1.A.1.11) family.</text>
</comment>
<proteinExistence type="inferred from homology"/>
<feature type="transmembrane region" description="Helical" evidence="18">
    <location>
        <begin position="530"/>
        <end position="549"/>
    </location>
</feature>
<evidence type="ECO:0000256" key="10">
    <source>
        <dbReference type="ARBA" id="ARBA00023065"/>
    </source>
</evidence>
<feature type="transmembrane region" description="Helical" evidence="18">
    <location>
        <begin position="1337"/>
        <end position="1361"/>
    </location>
</feature>
<feature type="transmembrane region" description="Helical" evidence="18">
    <location>
        <begin position="1292"/>
        <end position="1316"/>
    </location>
</feature>
<evidence type="ECO:0000313" key="20">
    <source>
        <dbReference type="EMBL" id="TEB17866.1"/>
    </source>
</evidence>
<dbReference type="PANTHER" id="PTHR45628:SF7">
    <property type="entry name" value="VOLTAGE-DEPENDENT CALCIUM CHANNEL TYPE A SUBUNIT ALPHA-1"/>
    <property type="match status" value="1"/>
</dbReference>
<evidence type="ECO:0000256" key="2">
    <source>
        <dbReference type="ARBA" id="ARBA00022448"/>
    </source>
</evidence>
<feature type="region of interest" description="Disordered" evidence="17">
    <location>
        <begin position="229"/>
        <end position="262"/>
    </location>
</feature>
<evidence type="ECO:0000256" key="15">
    <source>
        <dbReference type="ARBA" id="ARBA00067459"/>
    </source>
</evidence>
<feature type="transmembrane region" description="Helical" evidence="18">
    <location>
        <begin position="1758"/>
        <end position="1776"/>
    </location>
</feature>
<feature type="transmembrane region" description="Helical" evidence="18">
    <location>
        <begin position="1250"/>
        <end position="1272"/>
    </location>
</feature>
<keyword evidence="7" id="KW-0106">Calcium</keyword>
<evidence type="ECO:0000256" key="17">
    <source>
        <dbReference type="SAM" id="MobiDB-lite"/>
    </source>
</evidence>
<feature type="transmembrane region" description="Helical" evidence="18">
    <location>
        <begin position="297"/>
        <end position="321"/>
    </location>
</feature>
<sequence length="2130" mass="238867">MDEDRPVHQPSPRSASSAVDYSTTTAGFRPSAPPSPALEVARTARRRTSWGNRASLDAAQAELERTSVPSGRDPLQGSGGSGWTGGTRVSTSPKEYGFQIPTRLNSNDDPFSRNTTYSTDSNASVRMYNNYYSAEAGPSRVSLVSPDDDSLGHMEDDEAHLTANMSQFAGVANSGATSMMSPRSKRTASKRYTPTPSPLKLGGAVKTLRRMSLRVVNLAGTGMADQLRLKDVDDDEGPLSSRSRKTFREEEEDEGPPMPDLRQALPIRGRTLGFLGPNSRIRLALFNFLIHPATEPVILVLIILNAVVLTAQAFPSLTLPTANGPTLPPKISGYFHAWEDYVLFALFIVFTIEAFARIAVTGFLFDPEVSMFRLFDDPTPPTDYIPSPAPIGPNGVARQTSLARGRSITQRLRSIKRTLMRPFDLPTKPTPPPISAYPSSTSAHAHSASIPHLSASNSGHHYHASLTDRIKHAAVSFHHTVRDPNTPTFLSRVLRSDNTTKDELKLPFRLSIGHLHDRTQRNVPYLRQSWNRIDFIAVVSFWITFALAMTGQERSTHHIGIFRALSVIRTARLLAITSGTTTIMHSLKTARPLLTSVAYFVLFAMILFSIIGVQSFNGSLRRSCFLQPTLGKMRSSSTTSSAGPVGFLTSRGTESTTIKGYICPLGQVCRETVNPKNDIESFDAIHNAALQVIIIATANGWTPLMYSMIDAEFFVSCFFFIIAIIVLNFWLINLFVAVITNSFAAIRSETKKECFWLPIMDKEGEDGWAVVESRKSTGSNLAKRLYGYTKWIWASKTVDMSESHKELLYWGELVVTVMFDFEIILRILATLPDWRTFAQHGNNWLDTFLAIICSIIQIPQYETLARFYRVILVVPRMKPLLMAVFGNMYGLVNMSLFLILVNYIAALVAVQLLRGDLGDDQDVNFGELFNSFLAIYTVFSSENWTDVLYGAAQAEIELGQTVLCLIFISGWMLFANFIVLQMFIAVINENFDVAEEQKKGKQASNYWSQQQAKKGTSTWIPEVQPVPLDQGQPLTVKVENLPSNLVLPMQKTLVQDYTVPRSEVKQKTVPATTKALLSKRFKPTHYSTKSLTALEKLFAGDAKTGHEAIQMTTFRSGRQEPSADPYDEEVERHLELIASVNNEAAFKEDEDDEYQERRAQKADFMRDHPSYDKVFWVISQKSWLRKMCQKIVQPARGERIFGQPYSPVALPVFQLIILLTVIGGIIVESIATPTYRQNYYAKFGQIRGSWFDIAEASFGFMLFIEFIIKIIADGFIFTPNGYLRSIWNVLDFVIMIGIIVNVVTGLIFVGGLSRLTRSLKALRALRLITLVDKMRSTFQNLIISGALRIMDAAILAILYMIPYAVWGLNIFAGRMNSCNDTDVNGLGDCVNEYENTVLGNSFGFPVPRAWDNPSPSTTFNFDTFKSSLLILFEIVSLEGWVDAMYVATSITGPNEQPQTNASQLNAIFFLIYNLLGGVVILTLFISIIIGNFSSRTGSAFLTRAQREWIDLQKLFKRQKPSKRPKTRPTKGLQSWCFDRAVQKHGWWSRCMTVLFVFHIIALMSQAFSGNKIAERIRNGFFLVFMSFYILDVYVRLYGLRWRSFKANGWNLFDLVVAHGSFITLIIVQFGQSGYVINQLQKLFLVSIAFKLVQRTNSLNMLFKTAISSLPVILSLLGLWLILFIFFGILFVEVFGLTKWGGAETRTQNYSSLGSALVMLAFQSTGEAWNQYMHDFDLTYPRCTNSSSSRNLSDCGSTAWAFGLFIAWNLLSMYIFVNMFTGVVVENFSYVFQASGSGAKSITREQMRSFKKVWAEFANPKTGYLERHRFTAFFQRLNGIFEVRIYPAEYTIPSLLSVCRDPLDKAAWSSRVAEGVDLNKLERVLDGINYVEVRQRKAVYARLYHEATISHEPGLGISFTNMLILLAHHKLIVDAEALVLDDLVVRTEVNKLVTDLVNLDRVRSLLRSLTCRRRFLRRLEEKRKAAQLEQEIPSIVVDDMPETPIMTSRDITTSVYGPYGNGNGISPPGTPSPKRQQFNAPQDMSFSLEIAPHARLQRSANLRRNSEQSNNTLSMFSRNSVVSPRNSIAEEDPEEIVNAMQSSVWGVSNSSLLPSENAANRRCSRPHDGSC</sequence>
<feature type="transmembrane region" description="Helical" evidence="18">
    <location>
        <begin position="1609"/>
        <end position="1629"/>
    </location>
</feature>
<feature type="transmembrane region" description="Helical" evidence="18">
    <location>
        <begin position="880"/>
        <end position="913"/>
    </location>
</feature>
<evidence type="ECO:0000256" key="3">
    <source>
        <dbReference type="ARBA" id="ARBA00022475"/>
    </source>
</evidence>
<dbReference type="GO" id="GO:0005891">
    <property type="term" value="C:voltage-gated calcium channel complex"/>
    <property type="evidence" value="ECO:0007669"/>
    <property type="project" value="TreeGrafter"/>
</dbReference>
<keyword evidence="8" id="KW-0851">Voltage-gated channel</keyword>
<dbReference type="Gene3D" id="1.10.287.70">
    <property type="match status" value="4"/>
</dbReference>
<evidence type="ECO:0000256" key="9">
    <source>
        <dbReference type="ARBA" id="ARBA00022989"/>
    </source>
</evidence>
<evidence type="ECO:0000256" key="11">
    <source>
        <dbReference type="ARBA" id="ARBA00023136"/>
    </source>
</evidence>
<feature type="region of interest" description="Disordered" evidence="17">
    <location>
        <begin position="2018"/>
        <end position="2038"/>
    </location>
</feature>
<keyword evidence="3" id="KW-1003">Cell membrane</keyword>
<name>A0A4Y7S8V2_COPMI</name>
<feature type="region of interest" description="Disordered" evidence="17">
    <location>
        <begin position="1"/>
        <end position="118"/>
    </location>
</feature>
<feature type="domain" description="Ion transport" evidence="19">
    <location>
        <begin position="1211"/>
        <end position="1496"/>
    </location>
</feature>
<feature type="transmembrane region" description="Helical" evidence="18">
    <location>
        <begin position="1208"/>
        <end position="1230"/>
    </location>
</feature>
<feature type="transmembrane region" description="Helical" evidence="18">
    <location>
        <begin position="1546"/>
        <end position="1567"/>
    </location>
</feature>
<keyword evidence="2" id="KW-0813">Transport</keyword>
<feature type="transmembrane region" description="Helical" evidence="18">
    <location>
        <begin position="593"/>
        <end position="613"/>
    </location>
</feature>
<dbReference type="PANTHER" id="PTHR45628">
    <property type="entry name" value="VOLTAGE-DEPENDENT CALCIUM CHANNEL TYPE A SUBUNIT ALPHA-1"/>
    <property type="match status" value="1"/>
</dbReference>
<dbReference type="OrthoDB" id="416585at2759"/>
<feature type="compositionally biased region" description="Polar residues" evidence="17">
    <location>
        <begin position="11"/>
        <end position="26"/>
    </location>
</feature>
<keyword evidence="21" id="KW-1185">Reference proteome</keyword>
<organism evidence="20 21">
    <name type="scientific">Coprinellus micaceus</name>
    <name type="common">Glistening ink-cap mushroom</name>
    <name type="synonym">Coprinus micaceus</name>
    <dbReference type="NCBI Taxonomy" id="71717"/>
    <lineage>
        <taxon>Eukaryota</taxon>
        <taxon>Fungi</taxon>
        <taxon>Dikarya</taxon>
        <taxon>Basidiomycota</taxon>
        <taxon>Agaricomycotina</taxon>
        <taxon>Agaricomycetes</taxon>
        <taxon>Agaricomycetidae</taxon>
        <taxon>Agaricales</taxon>
        <taxon>Agaricineae</taxon>
        <taxon>Psathyrellaceae</taxon>
        <taxon>Coprinellus</taxon>
    </lineage>
</organism>
<feature type="compositionally biased region" description="Polar residues" evidence="17">
    <location>
        <begin position="2061"/>
        <end position="2085"/>
    </location>
</feature>
<dbReference type="GO" id="GO:0008331">
    <property type="term" value="F:high voltage-gated calcium channel activity"/>
    <property type="evidence" value="ECO:0007669"/>
    <property type="project" value="TreeGrafter"/>
</dbReference>
<feature type="domain" description="Ion transport" evidence="19">
    <location>
        <begin position="524"/>
        <end position="750"/>
    </location>
</feature>
<dbReference type="InterPro" id="IPR050599">
    <property type="entry name" value="VDCC_alpha-1_subunit"/>
</dbReference>
<feature type="transmembrane region" description="Helical" evidence="18">
    <location>
        <begin position="713"/>
        <end position="739"/>
    </location>
</feature>
<keyword evidence="9 18" id="KW-1133">Transmembrane helix</keyword>
<keyword evidence="13" id="KW-0407">Ion channel</keyword>
<feature type="transmembrane region" description="Helical" evidence="18">
    <location>
        <begin position="1466"/>
        <end position="1489"/>
    </location>
</feature>
<dbReference type="FunFam" id="1.10.287.70:FF:000093">
    <property type="entry name" value="Calcium channel subunit Cch1"/>
    <property type="match status" value="1"/>
</dbReference>
<keyword evidence="11 18" id="KW-0472">Membrane</keyword>
<feature type="transmembrane region" description="Helical" evidence="18">
    <location>
        <begin position="1664"/>
        <end position="1691"/>
    </location>
</feature>